<keyword evidence="1" id="KW-0472">Membrane</keyword>
<reference evidence="2 3" key="1">
    <citation type="submission" date="2015-11" db="EMBL/GenBank/DDBJ databases">
        <title>Genomic Taxonomy of the Vibrionaceae.</title>
        <authorList>
            <person name="Gomez-Gil B."/>
            <person name="Enciso-Ibarra J."/>
        </authorList>
    </citation>
    <scope>NUCLEOTIDE SEQUENCE [LARGE SCALE GENOMIC DNA]</scope>
    <source>
        <strain evidence="2 3">CAIM 912</strain>
    </source>
</reference>
<name>A0A135I3E4_9GAMM</name>
<comment type="caution">
    <text evidence="2">The sequence shown here is derived from an EMBL/GenBank/DDBJ whole genome shotgun (WGS) entry which is preliminary data.</text>
</comment>
<proteinExistence type="predicted"/>
<accession>A0A135I3E4</accession>
<evidence type="ECO:0000256" key="1">
    <source>
        <dbReference type="SAM" id="Phobius"/>
    </source>
</evidence>
<keyword evidence="1" id="KW-1133">Transmembrane helix</keyword>
<protein>
    <submittedName>
        <fullName evidence="2">Uncharacterized protein</fullName>
    </submittedName>
</protein>
<feature type="transmembrane region" description="Helical" evidence="1">
    <location>
        <begin position="54"/>
        <end position="71"/>
    </location>
</feature>
<dbReference type="OrthoDB" id="5918489at2"/>
<sequence>MVLMWSDALWGIAWGMWLAFYLDRVYLKQVTLIKLGVFVFWGRSFKANNMLATALNILLLSGFLFLASAVIGNFVSAWIEFVVGWFIGQGCYTFLFSSSKQSVPDRQGE</sequence>
<keyword evidence="3" id="KW-1185">Reference proteome</keyword>
<feature type="transmembrane region" description="Helical" evidence="1">
    <location>
        <begin position="77"/>
        <end position="96"/>
    </location>
</feature>
<organism evidence="2 3">
    <name type="scientific">Enterovibrio coralii</name>
    <dbReference type="NCBI Taxonomy" id="294935"/>
    <lineage>
        <taxon>Bacteria</taxon>
        <taxon>Pseudomonadati</taxon>
        <taxon>Pseudomonadota</taxon>
        <taxon>Gammaproteobacteria</taxon>
        <taxon>Vibrionales</taxon>
        <taxon>Vibrionaceae</taxon>
        <taxon>Enterovibrio</taxon>
    </lineage>
</organism>
<evidence type="ECO:0000313" key="2">
    <source>
        <dbReference type="EMBL" id="KXF79948.1"/>
    </source>
</evidence>
<dbReference type="STRING" id="294935.ATN88_11895"/>
<dbReference type="RefSeq" id="WP_067419892.1">
    <property type="nucleotide sequence ID" value="NZ_LNTY01000059.1"/>
</dbReference>
<gene>
    <name evidence="2" type="ORF">ATN88_11895</name>
</gene>
<dbReference type="AlphaFoldDB" id="A0A135I3E4"/>
<dbReference type="EMBL" id="LNTY01000059">
    <property type="protein sequence ID" value="KXF79948.1"/>
    <property type="molecule type" value="Genomic_DNA"/>
</dbReference>
<dbReference type="Proteomes" id="UP000070529">
    <property type="component" value="Unassembled WGS sequence"/>
</dbReference>
<evidence type="ECO:0000313" key="3">
    <source>
        <dbReference type="Proteomes" id="UP000070529"/>
    </source>
</evidence>
<keyword evidence="1" id="KW-0812">Transmembrane</keyword>